<feature type="transmembrane region" description="Helical" evidence="2">
    <location>
        <begin position="168"/>
        <end position="195"/>
    </location>
</feature>
<dbReference type="Pfam" id="PF01066">
    <property type="entry name" value="CDP-OH_P_transf"/>
    <property type="match status" value="1"/>
</dbReference>
<dbReference type="Gene3D" id="1.20.120.1760">
    <property type="match status" value="1"/>
</dbReference>
<feature type="transmembrane region" description="Helical" evidence="2">
    <location>
        <begin position="107"/>
        <end position="131"/>
    </location>
</feature>
<dbReference type="EMBL" id="CAESAN010000066">
    <property type="protein sequence ID" value="CAB4344191.1"/>
    <property type="molecule type" value="Genomic_DNA"/>
</dbReference>
<proteinExistence type="predicted"/>
<keyword evidence="2" id="KW-0812">Transmembrane</keyword>
<gene>
    <name evidence="3" type="ORF">UFOPK3547_00901</name>
</gene>
<dbReference type="InterPro" id="IPR000462">
    <property type="entry name" value="CDP-OH_P_trans"/>
</dbReference>
<feature type="transmembrane region" description="Helical" evidence="2">
    <location>
        <begin position="43"/>
        <end position="60"/>
    </location>
</feature>
<evidence type="ECO:0000313" key="3">
    <source>
        <dbReference type="EMBL" id="CAB4344191.1"/>
    </source>
</evidence>
<dbReference type="GO" id="GO:0008654">
    <property type="term" value="P:phospholipid biosynthetic process"/>
    <property type="evidence" value="ECO:0007669"/>
    <property type="project" value="InterPro"/>
</dbReference>
<keyword evidence="1" id="KW-0808">Transferase</keyword>
<sequence length="212" mass="22950">MSNTPPERPPLTFKRFMGLDRSGPPPPETLPDAPLRPLTIPNAIGLVRLLLIPVFLVVAWDDGGASLTAGLIYLVVAYGDYIDGIAARVTGQYSRLGAMLDPVIDRLLVISGVVVCIHFELVPAVLLWLLVARELLMLVGGAYGLRRGVRLEINWWGRWGVWPAMGGLFFAICGAKLVATLLLAAGLVLLSIATVEYYRSARSQLAESKTST</sequence>
<accession>A0A6J5ZNW6</accession>
<reference evidence="3" key="1">
    <citation type="submission" date="2020-05" db="EMBL/GenBank/DDBJ databases">
        <authorList>
            <person name="Chiriac C."/>
            <person name="Salcher M."/>
            <person name="Ghai R."/>
            <person name="Kavagutti S V."/>
        </authorList>
    </citation>
    <scope>NUCLEOTIDE SEQUENCE</scope>
</reference>
<feature type="transmembrane region" description="Helical" evidence="2">
    <location>
        <begin position="66"/>
        <end position="86"/>
    </location>
</feature>
<dbReference type="InterPro" id="IPR043130">
    <property type="entry name" value="CDP-OH_PTrfase_TM_dom"/>
</dbReference>
<name>A0A6J5ZNW6_9ZZZZ</name>
<dbReference type="InterPro" id="IPR048254">
    <property type="entry name" value="CDP_ALCOHOL_P_TRANSF_CS"/>
</dbReference>
<protein>
    <submittedName>
        <fullName evidence="3">Unannotated protein</fullName>
    </submittedName>
</protein>
<dbReference type="GO" id="GO:0016780">
    <property type="term" value="F:phosphotransferase activity, for other substituted phosphate groups"/>
    <property type="evidence" value="ECO:0007669"/>
    <property type="project" value="InterPro"/>
</dbReference>
<dbReference type="GO" id="GO:0016020">
    <property type="term" value="C:membrane"/>
    <property type="evidence" value="ECO:0007669"/>
    <property type="project" value="InterPro"/>
</dbReference>
<organism evidence="3">
    <name type="scientific">freshwater metagenome</name>
    <dbReference type="NCBI Taxonomy" id="449393"/>
    <lineage>
        <taxon>unclassified sequences</taxon>
        <taxon>metagenomes</taxon>
        <taxon>ecological metagenomes</taxon>
    </lineage>
</organism>
<evidence type="ECO:0000256" key="1">
    <source>
        <dbReference type="ARBA" id="ARBA00022679"/>
    </source>
</evidence>
<dbReference type="PROSITE" id="PS00379">
    <property type="entry name" value="CDP_ALCOHOL_P_TRANSF"/>
    <property type="match status" value="1"/>
</dbReference>
<evidence type="ECO:0000256" key="2">
    <source>
        <dbReference type="SAM" id="Phobius"/>
    </source>
</evidence>
<dbReference type="AlphaFoldDB" id="A0A6J5ZNW6"/>
<keyword evidence="2" id="KW-0472">Membrane</keyword>
<keyword evidence="2" id="KW-1133">Transmembrane helix</keyword>